<dbReference type="Proteomes" id="UP000821866">
    <property type="component" value="Chromosome 1"/>
</dbReference>
<evidence type="ECO:0000313" key="3">
    <source>
        <dbReference type="Proteomes" id="UP000821866"/>
    </source>
</evidence>
<dbReference type="VEuPathDB" id="VectorBase:LOC119167777"/>
<protein>
    <submittedName>
        <fullName evidence="2">Uncharacterized protein</fullName>
    </submittedName>
</protein>
<keyword evidence="3" id="KW-1185">Reference proteome</keyword>
<evidence type="ECO:0000256" key="1">
    <source>
        <dbReference type="SAM" id="MobiDB-lite"/>
    </source>
</evidence>
<gene>
    <name evidence="2" type="ORF">HPB51_009521</name>
</gene>
<reference evidence="2" key="2">
    <citation type="submission" date="2021-09" db="EMBL/GenBank/DDBJ databases">
        <authorList>
            <person name="Jia N."/>
            <person name="Wang J."/>
            <person name="Shi W."/>
            <person name="Du L."/>
            <person name="Sun Y."/>
            <person name="Zhan W."/>
            <person name="Jiang J."/>
            <person name="Wang Q."/>
            <person name="Zhang B."/>
            <person name="Ji P."/>
            <person name="Sakyi L.B."/>
            <person name="Cui X."/>
            <person name="Yuan T."/>
            <person name="Jiang B."/>
            <person name="Yang W."/>
            <person name="Lam T.T.-Y."/>
            <person name="Chang Q."/>
            <person name="Ding S."/>
            <person name="Wang X."/>
            <person name="Zhu J."/>
            <person name="Ruan X."/>
            <person name="Zhao L."/>
            <person name="Wei J."/>
            <person name="Que T."/>
            <person name="Du C."/>
            <person name="Cheng J."/>
            <person name="Dai P."/>
            <person name="Han X."/>
            <person name="Huang E."/>
            <person name="Gao Y."/>
            <person name="Liu J."/>
            <person name="Shao H."/>
            <person name="Ye R."/>
            <person name="Li L."/>
            <person name="Wei W."/>
            <person name="Wang X."/>
            <person name="Wang C."/>
            <person name="Huo Q."/>
            <person name="Li W."/>
            <person name="Guo W."/>
            <person name="Chen H."/>
            <person name="Chen S."/>
            <person name="Zhou L."/>
            <person name="Zhou L."/>
            <person name="Ni X."/>
            <person name="Tian J."/>
            <person name="Zhou Y."/>
            <person name="Sheng Y."/>
            <person name="Liu T."/>
            <person name="Pan Y."/>
            <person name="Xia L."/>
            <person name="Li J."/>
            <person name="Zhao F."/>
            <person name="Cao W."/>
        </authorList>
    </citation>
    <scope>NUCLEOTIDE SEQUENCE</scope>
    <source>
        <strain evidence="2">Rmic-2018</strain>
        <tissue evidence="2">Larvae</tissue>
    </source>
</reference>
<accession>A0A9J6F0W6</accession>
<sequence>MLWRIQRDLPLDLVPWPFRCCTLADIKKAAGGAQLPTNAAVEFCATCRVTVHHQCHYKGIMHVAWTMQLLSRRPPRGRLQNQPRSASARTLTWRPFADSKWGGPPFPGTAFRAAANRNQRRATDERRRHHGRGPSLRTVGPPAAPSGSQQAGEPSAVTDASTAPGAGATRITVTQPASPGTPARWAESATATQAAPDAVTPATPVLRRSARHRRPPDRYSTN</sequence>
<feature type="region of interest" description="Disordered" evidence="1">
    <location>
        <begin position="96"/>
        <end position="222"/>
    </location>
</feature>
<comment type="caution">
    <text evidence="2">The sequence shown here is derived from an EMBL/GenBank/DDBJ whole genome shotgun (WGS) entry which is preliminary data.</text>
</comment>
<dbReference type="AlphaFoldDB" id="A0A9J6F0W6"/>
<name>A0A9J6F0W6_RHIMP</name>
<proteinExistence type="predicted"/>
<organism evidence="2 3">
    <name type="scientific">Rhipicephalus microplus</name>
    <name type="common">Cattle tick</name>
    <name type="synonym">Boophilus microplus</name>
    <dbReference type="NCBI Taxonomy" id="6941"/>
    <lineage>
        <taxon>Eukaryota</taxon>
        <taxon>Metazoa</taxon>
        <taxon>Ecdysozoa</taxon>
        <taxon>Arthropoda</taxon>
        <taxon>Chelicerata</taxon>
        <taxon>Arachnida</taxon>
        <taxon>Acari</taxon>
        <taxon>Parasitiformes</taxon>
        <taxon>Ixodida</taxon>
        <taxon>Ixodoidea</taxon>
        <taxon>Ixodidae</taxon>
        <taxon>Rhipicephalinae</taxon>
        <taxon>Rhipicephalus</taxon>
        <taxon>Boophilus</taxon>
    </lineage>
</organism>
<evidence type="ECO:0000313" key="2">
    <source>
        <dbReference type="EMBL" id="KAH8040143.1"/>
    </source>
</evidence>
<feature type="compositionally biased region" description="Low complexity" evidence="1">
    <location>
        <begin position="183"/>
        <end position="207"/>
    </location>
</feature>
<reference evidence="2" key="1">
    <citation type="journal article" date="2020" name="Cell">
        <title>Large-Scale Comparative Analyses of Tick Genomes Elucidate Their Genetic Diversity and Vector Capacities.</title>
        <authorList>
            <consortium name="Tick Genome and Microbiome Consortium (TIGMIC)"/>
            <person name="Jia N."/>
            <person name="Wang J."/>
            <person name="Shi W."/>
            <person name="Du L."/>
            <person name="Sun Y."/>
            <person name="Zhan W."/>
            <person name="Jiang J.F."/>
            <person name="Wang Q."/>
            <person name="Zhang B."/>
            <person name="Ji P."/>
            <person name="Bell-Sakyi L."/>
            <person name="Cui X.M."/>
            <person name="Yuan T.T."/>
            <person name="Jiang B.G."/>
            <person name="Yang W.F."/>
            <person name="Lam T.T."/>
            <person name="Chang Q.C."/>
            <person name="Ding S.J."/>
            <person name="Wang X.J."/>
            <person name="Zhu J.G."/>
            <person name="Ruan X.D."/>
            <person name="Zhao L."/>
            <person name="Wei J.T."/>
            <person name="Ye R.Z."/>
            <person name="Que T.C."/>
            <person name="Du C.H."/>
            <person name="Zhou Y.H."/>
            <person name="Cheng J.X."/>
            <person name="Dai P.F."/>
            <person name="Guo W.B."/>
            <person name="Han X.H."/>
            <person name="Huang E.J."/>
            <person name="Li L.F."/>
            <person name="Wei W."/>
            <person name="Gao Y.C."/>
            <person name="Liu J.Z."/>
            <person name="Shao H.Z."/>
            <person name="Wang X."/>
            <person name="Wang C.C."/>
            <person name="Yang T.C."/>
            <person name="Huo Q.B."/>
            <person name="Li W."/>
            <person name="Chen H.Y."/>
            <person name="Chen S.E."/>
            <person name="Zhou L.G."/>
            <person name="Ni X.B."/>
            <person name="Tian J.H."/>
            <person name="Sheng Y."/>
            <person name="Liu T."/>
            <person name="Pan Y.S."/>
            <person name="Xia L.Y."/>
            <person name="Li J."/>
            <person name="Zhao F."/>
            <person name="Cao W.C."/>
        </authorList>
    </citation>
    <scope>NUCLEOTIDE SEQUENCE</scope>
    <source>
        <strain evidence="2">Rmic-2018</strain>
    </source>
</reference>
<dbReference type="EMBL" id="JABSTU010000001">
    <property type="protein sequence ID" value="KAH8040143.1"/>
    <property type="molecule type" value="Genomic_DNA"/>
</dbReference>